<accession>A0ABU8QWR9</accession>
<dbReference type="Proteomes" id="UP001380290">
    <property type="component" value="Unassembled WGS sequence"/>
</dbReference>
<reference evidence="1 2" key="1">
    <citation type="submission" date="2024-02" db="EMBL/GenBank/DDBJ databases">
        <title>Identification of pathogenicity and growth-promoting function of Pseudomonas putida variant.</title>
        <authorList>
            <person name="Sun J."/>
        </authorList>
    </citation>
    <scope>NUCLEOTIDE SEQUENCE [LARGE SCALE GENOMIC DNA]</scope>
    <source>
        <strain evidence="1 2">A03</strain>
    </source>
</reference>
<evidence type="ECO:0000313" key="2">
    <source>
        <dbReference type="Proteomes" id="UP001380290"/>
    </source>
</evidence>
<protein>
    <submittedName>
        <fullName evidence="1">Uncharacterized protein</fullName>
    </submittedName>
</protein>
<proteinExistence type="predicted"/>
<keyword evidence="2" id="KW-1185">Reference proteome</keyword>
<dbReference type="RefSeq" id="WP_339600115.1">
    <property type="nucleotide sequence ID" value="NZ_JBBHLC010000062.1"/>
</dbReference>
<sequence>MNPQVGSDFDAFLAEEDLLEEVTALAVVARVIALQQAEAMKHLRWSGLDLSAEPSQ</sequence>
<gene>
    <name evidence="1" type="ORF">V7S98_17915</name>
</gene>
<organism evidence="1 2">
    <name type="scientific">Pseudomonas farsensis</name>
    <dbReference type="NCBI Taxonomy" id="2745492"/>
    <lineage>
        <taxon>Bacteria</taxon>
        <taxon>Pseudomonadati</taxon>
        <taxon>Pseudomonadota</taxon>
        <taxon>Gammaproteobacteria</taxon>
        <taxon>Pseudomonadales</taxon>
        <taxon>Pseudomonadaceae</taxon>
        <taxon>Pseudomonas</taxon>
    </lineage>
</organism>
<comment type="caution">
    <text evidence="1">The sequence shown here is derived from an EMBL/GenBank/DDBJ whole genome shotgun (WGS) entry which is preliminary data.</text>
</comment>
<name>A0ABU8QWR9_9PSED</name>
<evidence type="ECO:0000313" key="1">
    <source>
        <dbReference type="EMBL" id="MEJ5865096.1"/>
    </source>
</evidence>
<dbReference type="EMBL" id="JBBHLC010000062">
    <property type="protein sequence ID" value="MEJ5865096.1"/>
    <property type="molecule type" value="Genomic_DNA"/>
</dbReference>